<evidence type="ECO:0000313" key="3">
    <source>
        <dbReference type="Proteomes" id="UP001156441"/>
    </source>
</evidence>
<proteinExistence type="predicted"/>
<gene>
    <name evidence="2" type="ORF">JT362_25275</name>
</gene>
<reference evidence="2 3" key="1">
    <citation type="submission" date="2021-02" db="EMBL/GenBank/DDBJ databases">
        <title>Actinophytocola xerophila sp. nov., isolated from soil of cotton cropping field.</title>
        <authorList>
            <person name="Huang R."/>
            <person name="Chen X."/>
            <person name="Ge X."/>
            <person name="Liu W."/>
        </authorList>
    </citation>
    <scope>NUCLEOTIDE SEQUENCE [LARGE SCALE GENOMIC DNA]</scope>
    <source>
        <strain evidence="2 3">S1-96</strain>
    </source>
</reference>
<accession>A0ABT2JEY3</accession>
<dbReference type="EMBL" id="JAFFZE010000019">
    <property type="protein sequence ID" value="MCT2586439.1"/>
    <property type="molecule type" value="Genomic_DNA"/>
</dbReference>
<evidence type="ECO:0000256" key="1">
    <source>
        <dbReference type="SAM" id="SignalP"/>
    </source>
</evidence>
<organism evidence="2 3">
    <name type="scientific">Actinophytocola gossypii</name>
    <dbReference type="NCBI Taxonomy" id="2812003"/>
    <lineage>
        <taxon>Bacteria</taxon>
        <taxon>Bacillati</taxon>
        <taxon>Actinomycetota</taxon>
        <taxon>Actinomycetes</taxon>
        <taxon>Pseudonocardiales</taxon>
        <taxon>Pseudonocardiaceae</taxon>
    </lineage>
</organism>
<feature type="signal peptide" evidence="1">
    <location>
        <begin position="1"/>
        <end position="22"/>
    </location>
</feature>
<dbReference type="Proteomes" id="UP001156441">
    <property type="component" value="Unassembled WGS sequence"/>
</dbReference>
<dbReference type="RefSeq" id="WP_260194268.1">
    <property type="nucleotide sequence ID" value="NZ_JAFFZE010000019.1"/>
</dbReference>
<sequence length="165" mass="17027">MNRYLSKLARATAIGLTAAAMAIVPLTGTATAAPAPAPALAVQADPGDGTIEGAIQWMENHAGATGWEGYCEMAVENAYGTTGVWPSAIAHWNGAVSVGKAHPGDWNAPRGAFVYWNTSQYGHVGISDGNGGFYSTSVAGAIGHRADKGYFVNYLGWSDAQVPQG</sequence>
<name>A0ABT2JEY3_9PSEU</name>
<feature type="chain" id="PRO_5045681381" evidence="1">
    <location>
        <begin position="23"/>
        <end position="165"/>
    </location>
</feature>
<keyword evidence="3" id="KW-1185">Reference proteome</keyword>
<protein>
    <submittedName>
        <fullName evidence="2">CHAP domain-containing protein</fullName>
    </submittedName>
</protein>
<keyword evidence="1" id="KW-0732">Signal</keyword>
<evidence type="ECO:0000313" key="2">
    <source>
        <dbReference type="EMBL" id="MCT2586439.1"/>
    </source>
</evidence>
<comment type="caution">
    <text evidence="2">The sequence shown here is derived from an EMBL/GenBank/DDBJ whole genome shotgun (WGS) entry which is preliminary data.</text>
</comment>